<comment type="caution">
    <text evidence="2">The sequence shown here is derived from an EMBL/GenBank/DDBJ whole genome shotgun (WGS) entry which is preliminary data.</text>
</comment>
<evidence type="ECO:0000313" key="2">
    <source>
        <dbReference type="EMBL" id="GAI79659.1"/>
    </source>
</evidence>
<feature type="domain" description="Aldehyde ferredoxin oxidoreductase C-terminal" evidence="1">
    <location>
        <begin position="63"/>
        <end position="148"/>
    </location>
</feature>
<proteinExistence type="predicted"/>
<feature type="non-terminal residue" evidence="2">
    <location>
        <position position="1"/>
    </location>
</feature>
<sequence length="148" mass="16293">DEALGIRSLKRFIADWELNNKAKSNIKPVKQFKEKVAIIGAGPGGLSAAYFLARQGYKPTVFEGTWEEIDNGAFTGDTLNIDWVVKKVACSQCSIACDHLARVPKTHPEYPNLVASIDVEMCYSFGSNMGNSDWPTVFKCVQLCDDLG</sequence>
<accession>X1THZ0</accession>
<dbReference type="AlphaFoldDB" id="X1THZ0"/>
<dbReference type="GO" id="GO:0051536">
    <property type="term" value="F:iron-sulfur cluster binding"/>
    <property type="evidence" value="ECO:0007669"/>
    <property type="project" value="InterPro"/>
</dbReference>
<dbReference type="GO" id="GO:0009055">
    <property type="term" value="F:electron transfer activity"/>
    <property type="evidence" value="ECO:0007669"/>
    <property type="project" value="InterPro"/>
</dbReference>
<dbReference type="Gene3D" id="1.10.569.10">
    <property type="entry name" value="Aldehyde Ferredoxin Oxidoreductase Protein, subunit A, domain 2"/>
    <property type="match status" value="1"/>
</dbReference>
<name>X1THZ0_9ZZZZ</name>
<dbReference type="InterPro" id="IPR036188">
    <property type="entry name" value="FAD/NAD-bd_sf"/>
</dbReference>
<dbReference type="InterPro" id="IPR036021">
    <property type="entry name" value="Tungsten_al_ferr_oxy-like_C"/>
</dbReference>
<dbReference type="Pfam" id="PF01314">
    <property type="entry name" value="AFOR_C"/>
    <property type="match status" value="1"/>
</dbReference>
<dbReference type="InterPro" id="IPR001203">
    <property type="entry name" value="OxRdtase_Ald_Fedxn_C"/>
</dbReference>
<feature type="non-terminal residue" evidence="2">
    <location>
        <position position="148"/>
    </location>
</feature>
<dbReference type="EMBL" id="BARW01013414">
    <property type="protein sequence ID" value="GAI79659.1"/>
    <property type="molecule type" value="Genomic_DNA"/>
</dbReference>
<dbReference type="InterPro" id="IPR013984">
    <property type="entry name" value="Ald_Fedxn_OxRdtase_dom2"/>
</dbReference>
<dbReference type="GO" id="GO:0016625">
    <property type="term" value="F:oxidoreductase activity, acting on the aldehyde or oxo group of donors, iron-sulfur protein as acceptor"/>
    <property type="evidence" value="ECO:0007669"/>
    <property type="project" value="InterPro"/>
</dbReference>
<gene>
    <name evidence="2" type="ORF">S12H4_24608</name>
</gene>
<dbReference type="SUPFAM" id="SSF51905">
    <property type="entry name" value="FAD/NAD(P)-binding domain"/>
    <property type="match status" value="1"/>
</dbReference>
<organism evidence="2">
    <name type="scientific">marine sediment metagenome</name>
    <dbReference type="NCBI Taxonomy" id="412755"/>
    <lineage>
        <taxon>unclassified sequences</taxon>
        <taxon>metagenomes</taxon>
        <taxon>ecological metagenomes</taxon>
    </lineage>
</organism>
<dbReference type="SUPFAM" id="SSF48310">
    <property type="entry name" value="Aldehyde ferredoxin oxidoreductase, C-terminal domains"/>
    <property type="match status" value="1"/>
</dbReference>
<evidence type="ECO:0000259" key="1">
    <source>
        <dbReference type="Pfam" id="PF01314"/>
    </source>
</evidence>
<dbReference type="PRINTS" id="PR00411">
    <property type="entry name" value="PNDRDTASEI"/>
</dbReference>
<protein>
    <recommendedName>
        <fullName evidence="1">Aldehyde ferredoxin oxidoreductase C-terminal domain-containing protein</fullName>
    </recommendedName>
</protein>
<reference evidence="2" key="1">
    <citation type="journal article" date="2014" name="Front. Microbiol.">
        <title>High frequency of phylogenetically diverse reductive dehalogenase-homologous genes in deep subseafloor sedimentary metagenomes.</title>
        <authorList>
            <person name="Kawai M."/>
            <person name="Futagami T."/>
            <person name="Toyoda A."/>
            <person name="Takaki Y."/>
            <person name="Nishi S."/>
            <person name="Hori S."/>
            <person name="Arai W."/>
            <person name="Tsubouchi T."/>
            <person name="Morono Y."/>
            <person name="Uchiyama I."/>
            <person name="Ito T."/>
            <person name="Fujiyama A."/>
            <person name="Inagaki F."/>
            <person name="Takami H."/>
        </authorList>
    </citation>
    <scope>NUCLEOTIDE SEQUENCE</scope>
    <source>
        <strain evidence="2">Expedition CK06-06</strain>
    </source>
</reference>